<dbReference type="AlphaFoldDB" id="A0A9D9HIB8"/>
<dbReference type="Pfam" id="PF14900">
    <property type="entry name" value="DUF4493"/>
    <property type="match status" value="1"/>
</dbReference>
<accession>A0A9D9HIB8</accession>
<feature type="domain" description="Endonuclease YhcR N-terminal" evidence="1">
    <location>
        <begin position="259"/>
        <end position="367"/>
    </location>
</feature>
<sequence length="369" mass="39017">MKRDYVTNGRFCAAVLAAVFTMILILPAVSCRKGDGPMQTGQIRLCFLSQSLPVPRSAGEEVPDTNDFILKIVDCNGSTVYDGPYGRSPEAVTVPAGSCTVSIRSEEFSRPAFASPQYGDDQCIVVPAGGTVDAGLICTQLNSGIRLDISPDFLTAYPEGVLFVRGEDGQLMYSYREDRIAYFLPGSVSVVLGDAGKESVLMTRSLEPREILSVRLDVASAGVQGEGITVSVDTSRIWTAEDYVIGEEALKGDSPQNAMTVALAKTSVGRKDVWVSGYIVGGDLSSSDTGISFEPPFDSATSLAIAARASVSEKSSCIAVQLPSGDVRDALNLVSNPGLVGSRVCVRGDIAASYFGLVGIKNVSDFVLY</sequence>
<dbReference type="InterPro" id="IPR045939">
    <property type="entry name" value="YhcR_N"/>
</dbReference>
<reference evidence="2" key="2">
    <citation type="journal article" date="2021" name="PeerJ">
        <title>Extensive microbial diversity within the chicken gut microbiome revealed by metagenomics and culture.</title>
        <authorList>
            <person name="Gilroy R."/>
            <person name="Ravi A."/>
            <person name="Getino M."/>
            <person name="Pursley I."/>
            <person name="Horton D.L."/>
            <person name="Alikhan N.F."/>
            <person name="Baker D."/>
            <person name="Gharbi K."/>
            <person name="Hall N."/>
            <person name="Watson M."/>
            <person name="Adriaenssens E.M."/>
            <person name="Foster-Nyarko E."/>
            <person name="Jarju S."/>
            <person name="Secka A."/>
            <person name="Antonio M."/>
            <person name="Oren A."/>
            <person name="Chaudhuri R.R."/>
            <person name="La Ragione R."/>
            <person name="Hildebrand F."/>
            <person name="Pallen M.J."/>
        </authorList>
    </citation>
    <scope>NUCLEOTIDE SEQUENCE</scope>
    <source>
        <strain evidence="2">B1-20833</strain>
    </source>
</reference>
<protein>
    <submittedName>
        <fullName evidence="2">DUF4493 domain-containing protein</fullName>
    </submittedName>
</protein>
<comment type="caution">
    <text evidence="2">The sequence shown here is derived from an EMBL/GenBank/DDBJ whole genome shotgun (WGS) entry which is preliminary data.</text>
</comment>
<reference evidence="2" key="1">
    <citation type="submission" date="2020-10" db="EMBL/GenBank/DDBJ databases">
        <authorList>
            <person name="Gilroy R."/>
        </authorList>
    </citation>
    <scope>NUCLEOTIDE SEQUENCE</scope>
    <source>
        <strain evidence="2">B1-20833</strain>
    </source>
</reference>
<proteinExistence type="predicted"/>
<name>A0A9D9HIB8_9BACT</name>
<evidence type="ECO:0000313" key="3">
    <source>
        <dbReference type="Proteomes" id="UP000823661"/>
    </source>
</evidence>
<dbReference type="Pfam" id="PF19886">
    <property type="entry name" value="DUF6359"/>
    <property type="match status" value="1"/>
</dbReference>
<dbReference type="InterPro" id="IPR027840">
    <property type="entry name" value="DUF4493"/>
</dbReference>
<dbReference type="Proteomes" id="UP000823661">
    <property type="component" value="Unassembled WGS sequence"/>
</dbReference>
<dbReference type="EMBL" id="JADIMI010000003">
    <property type="protein sequence ID" value="MBO8451292.1"/>
    <property type="molecule type" value="Genomic_DNA"/>
</dbReference>
<organism evidence="2 3">
    <name type="scientific">Candidatus Cryptobacteroides intestinavium</name>
    <dbReference type="NCBI Taxonomy" id="2840766"/>
    <lineage>
        <taxon>Bacteria</taxon>
        <taxon>Pseudomonadati</taxon>
        <taxon>Bacteroidota</taxon>
        <taxon>Bacteroidia</taxon>
        <taxon>Bacteroidales</taxon>
        <taxon>Candidatus Cryptobacteroides</taxon>
    </lineage>
</organism>
<evidence type="ECO:0000259" key="1">
    <source>
        <dbReference type="Pfam" id="PF19886"/>
    </source>
</evidence>
<evidence type="ECO:0000313" key="2">
    <source>
        <dbReference type="EMBL" id="MBO8451292.1"/>
    </source>
</evidence>
<gene>
    <name evidence="2" type="ORF">IAC06_00200</name>
</gene>